<name>A0A2Z3S488_9MICO</name>
<keyword evidence="2" id="KW-0732">Signal</keyword>
<dbReference type="InterPro" id="IPR013783">
    <property type="entry name" value="Ig-like_fold"/>
</dbReference>
<evidence type="ECO:0000313" key="4">
    <source>
        <dbReference type="EMBL" id="AWR21152.1"/>
    </source>
</evidence>
<feature type="compositionally biased region" description="Low complexity" evidence="1">
    <location>
        <begin position="63"/>
        <end position="74"/>
    </location>
</feature>
<feature type="domain" description="PKD" evidence="3">
    <location>
        <begin position="179"/>
        <end position="231"/>
    </location>
</feature>
<evidence type="ECO:0000256" key="1">
    <source>
        <dbReference type="SAM" id="MobiDB-lite"/>
    </source>
</evidence>
<dbReference type="Gene3D" id="2.60.40.10">
    <property type="entry name" value="Immunoglobulins"/>
    <property type="match status" value="1"/>
</dbReference>
<feature type="region of interest" description="Disordered" evidence="1">
    <location>
        <begin position="63"/>
        <end position="84"/>
    </location>
</feature>
<sequence length="284" mass="29451" precursor="true">MDRNKLLLSILGTSFVALSIVFSFPNQAIAATSCSSADQRIGLCTGAQTSNNSVDVWARSTTPGGSSSVVVPAGRSGGGTRSTKPTPYYATGTIAFNCLARQSTIASCRRTPAPPAPAPVNYAPVTLTDLANFVPRSASLTSQPRGWTVVNLNTNFIAGASTHVVGGSLFGQSAEVRFTPHAYDWNYGDGGTQSTAVSGARWDALGLREFSATPTSHIYASEGSFTTSVSVRYGVEYRVGGGAWIPVSGEVSSSATTTVVIVEGADTVLAARDCNKSRSSQSCN</sequence>
<dbReference type="AlphaFoldDB" id="A0A2Z3S488"/>
<keyword evidence="5" id="KW-1185">Reference proteome</keyword>
<gene>
    <name evidence="4" type="ORF">AURMO_00539</name>
</gene>
<organism evidence="4 5">
    <name type="scientific">Aurantimicrobium photophilum</name>
    <dbReference type="NCBI Taxonomy" id="1987356"/>
    <lineage>
        <taxon>Bacteria</taxon>
        <taxon>Bacillati</taxon>
        <taxon>Actinomycetota</taxon>
        <taxon>Actinomycetes</taxon>
        <taxon>Micrococcales</taxon>
        <taxon>Microbacteriaceae</taxon>
        <taxon>Aurantimicrobium</taxon>
    </lineage>
</organism>
<dbReference type="InterPro" id="IPR000601">
    <property type="entry name" value="PKD_dom"/>
</dbReference>
<feature type="signal peptide" evidence="2">
    <location>
        <begin position="1"/>
        <end position="30"/>
    </location>
</feature>
<dbReference type="GO" id="GO:0005975">
    <property type="term" value="P:carbohydrate metabolic process"/>
    <property type="evidence" value="ECO:0007669"/>
    <property type="project" value="UniProtKB-ARBA"/>
</dbReference>
<dbReference type="PROSITE" id="PS51257">
    <property type="entry name" value="PROKAR_LIPOPROTEIN"/>
    <property type="match status" value="1"/>
</dbReference>
<evidence type="ECO:0000313" key="5">
    <source>
        <dbReference type="Proteomes" id="UP000246894"/>
    </source>
</evidence>
<evidence type="ECO:0000259" key="3">
    <source>
        <dbReference type="PROSITE" id="PS50093"/>
    </source>
</evidence>
<evidence type="ECO:0000256" key="2">
    <source>
        <dbReference type="SAM" id="SignalP"/>
    </source>
</evidence>
<accession>A0A2Z3S488</accession>
<dbReference type="PROSITE" id="PS50093">
    <property type="entry name" value="PKD"/>
    <property type="match status" value="1"/>
</dbReference>
<dbReference type="EMBL" id="CP023994">
    <property type="protein sequence ID" value="AWR21152.1"/>
    <property type="molecule type" value="Genomic_DNA"/>
</dbReference>
<feature type="chain" id="PRO_5016288839" description="PKD domain-containing protein" evidence="2">
    <location>
        <begin position="31"/>
        <end position="284"/>
    </location>
</feature>
<dbReference type="Proteomes" id="UP000246894">
    <property type="component" value="Chromosome"/>
</dbReference>
<dbReference type="KEGG" id="aum:AURMO_00539"/>
<proteinExistence type="predicted"/>
<protein>
    <recommendedName>
        <fullName evidence="3">PKD domain-containing protein</fullName>
    </recommendedName>
</protein>
<reference evidence="4 5" key="1">
    <citation type="submission" date="2017-10" db="EMBL/GenBank/DDBJ databases">
        <title>Genome of an Actinobacterium that displays light-enhanced growth.</title>
        <authorList>
            <person name="Maresca J.A."/>
            <person name="Hempel P."/>
            <person name="Shevchenko O."/>
            <person name="Miller K.J."/>
            <person name="Hahn M.W."/>
        </authorList>
    </citation>
    <scope>NUCLEOTIDE SEQUENCE [LARGE SCALE GENOMIC DNA]</scope>
    <source>
        <strain evidence="4 5">MWH-Mo1</strain>
    </source>
</reference>